<dbReference type="EMBL" id="QGKY02000190">
    <property type="protein sequence ID" value="KAF2591020.1"/>
    <property type="molecule type" value="Genomic_DNA"/>
</dbReference>
<dbReference type="InterPro" id="IPR038765">
    <property type="entry name" value="Papain-like_cys_pep_sf"/>
</dbReference>
<dbReference type="AlphaFoldDB" id="A0A8S9K7S0"/>
<dbReference type="Gene3D" id="3.90.70.10">
    <property type="entry name" value="Cysteine proteinases"/>
    <property type="match status" value="1"/>
</dbReference>
<protein>
    <submittedName>
        <fullName evidence="1">Uncharacterized protein</fullName>
    </submittedName>
</protein>
<gene>
    <name evidence="1" type="ORF">F2Q70_00041703</name>
</gene>
<name>A0A8S9K7S0_BRACR</name>
<comment type="caution">
    <text evidence="1">The sequence shown here is derived from an EMBL/GenBank/DDBJ whole genome shotgun (WGS) entry which is preliminary data.</text>
</comment>
<dbReference type="SUPFAM" id="SSF54001">
    <property type="entry name" value="Cysteine proteinases"/>
    <property type="match status" value="1"/>
</dbReference>
<proteinExistence type="predicted"/>
<sequence>MLFSETEPAVSGCGETIWKEPKLCCRSARRCRCQDRGERVSFGSRASDAFSIHLFAGKTRRIRDLERFIPTDVKVHMMYANQYSDFDQDRSDVFNVDLCKHLKSGYVAARITVYPSYNLLKRKEIYYPTNEEVHGLVPNGHIVLLTHYGFDAEDRLFYQFQESYGVETCDKGYAYVYGDLVTHFVDMVL</sequence>
<accession>A0A8S9K7S0</accession>
<reference evidence="1" key="1">
    <citation type="submission" date="2019-12" db="EMBL/GenBank/DDBJ databases">
        <title>Genome sequencing and annotation of Brassica cretica.</title>
        <authorList>
            <person name="Studholme D.J."/>
            <person name="Sarris P.F."/>
        </authorList>
    </citation>
    <scope>NUCLEOTIDE SEQUENCE</scope>
    <source>
        <strain evidence="1">PFS-102/07</strain>
        <tissue evidence="1">Leaf</tissue>
    </source>
</reference>
<evidence type="ECO:0000313" key="1">
    <source>
        <dbReference type="EMBL" id="KAF2591020.1"/>
    </source>
</evidence>
<organism evidence="1">
    <name type="scientific">Brassica cretica</name>
    <name type="common">Mustard</name>
    <dbReference type="NCBI Taxonomy" id="69181"/>
    <lineage>
        <taxon>Eukaryota</taxon>
        <taxon>Viridiplantae</taxon>
        <taxon>Streptophyta</taxon>
        <taxon>Embryophyta</taxon>
        <taxon>Tracheophyta</taxon>
        <taxon>Spermatophyta</taxon>
        <taxon>Magnoliopsida</taxon>
        <taxon>eudicotyledons</taxon>
        <taxon>Gunneridae</taxon>
        <taxon>Pentapetalae</taxon>
        <taxon>rosids</taxon>
        <taxon>malvids</taxon>
        <taxon>Brassicales</taxon>
        <taxon>Brassicaceae</taxon>
        <taxon>Brassiceae</taxon>
        <taxon>Brassica</taxon>
    </lineage>
</organism>